<evidence type="ECO:0008006" key="3">
    <source>
        <dbReference type="Google" id="ProtNLM"/>
    </source>
</evidence>
<comment type="caution">
    <text evidence="1">The sequence shown here is derived from an EMBL/GenBank/DDBJ whole genome shotgun (WGS) entry which is preliminary data.</text>
</comment>
<sequence length="147" mass="18008">MIIFLLPILFGQIEEEHLRTITSIKIAELTQLLELDDEQIAKIIPMVRELERLRFDFHRKKRRMIEELRIILKTEPDEKLLREKLSQLKKMRIEFIKKEGELKDRIEQLLSLEQRVKFVIFQDEFEQRLRRLIRRIREPGRIFHPGP</sequence>
<name>A0A660SLD4_UNCW3</name>
<protein>
    <recommendedName>
        <fullName evidence="3">Periplasmic heavy metal sensor</fullName>
    </recommendedName>
</protein>
<dbReference type="AlphaFoldDB" id="A0A660SLD4"/>
<accession>A0A660SLD4</accession>
<evidence type="ECO:0000313" key="2">
    <source>
        <dbReference type="Proteomes" id="UP000268469"/>
    </source>
</evidence>
<evidence type="ECO:0000313" key="1">
    <source>
        <dbReference type="EMBL" id="RKX70760.1"/>
    </source>
</evidence>
<dbReference type="EMBL" id="QNBE01000028">
    <property type="protein sequence ID" value="RKX70760.1"/>
    <property type="molecule type" value="Genomic_DNA"/>
</dbReference>
<reference evidence="1 2" key="1">
    <citation type="submission" date="2018-06" db="EMBL/GenBank/DDBJ databases">
        <title>Extensive metabolic versatility and redundancy in microbially diverse, dynamic hydrothermal sediments.</title>
        <authorList>
            <person name="Dombrowski N."/>
            <person name="Teske A."/>
            <person name="Baker B.J."/>
        </authorList>
    </citation>
    <scope>NUCLEOTIDE SEQUENCE [LARGE SCALE GENOMIC DNA]</scope>
    <source>
        <strain evidence="1">B36_G15</strain>
    </source>
</reference>
<proteinExistence type="predicted"/>
<dbReference type="Gene3D" id="1.20.120.1490">
    <property type="match status" value="1"/>
</dbReference>
<organism evidence="1 2">
    <name type="scientific">candidate division WOR-3 bacterium</name>
    <dbReference type="NCBI Taxonomy" id="2052148"/>
    <lineage>
        <taxon>Bacteria</taxon>
        <taxon>Bacteria division WOR-3</taxon>
    </lineage>
</organism>
<gene>
    <name evidence="1" type="ORF">DRP53_03875</name>
</gene>
<dbReference type="Proteomes" id="UP000268469">
    <property type="component" value="Unassembled WGS sequence"/>
</dbReference>